<organism evidence="10 11">
    <name type="scientific">Starmerella bacillaris</name>
    <name type="common">Yeast</name>
    <name type="synonym">Candida zemplinina</name>
    <dbReference type="NCBI Taxonomy" id="1247836"/>
    <lineage>
        <taxon>Eukaryota</taxon>
        <taxon>Fungi</taxon>
        <taxon>Dikarya</taxon>
        <taxon>Ascomycota</taxon>
        <taxon>Saccharomycotina</taxon>
        <taxon>Dipodascomycetes</taxon>
        <taxon>Dipodascales</taxon>
        <taxon>Trichomonascaceae</taxon>
        <taxon>Starmerella</taxon>
    </lineage>
</organism>
<dbReference type="InterPro" id="IPR049566">
    <property type="entry name" value="WDR59_RTC1-like_RING_Znf"/>
</dbReference>
<feature type="domain" description="WDR59/RTC1-like RING zinc finger" evidence="9">
    <location>
        <begin position="1909"/>
        <end position="1959"/>
    </location>
</feature>
<evidence type="ECO:0000256" key="2">
    <source>
        <dbReference type="ARBA" id="ARBA00022448"/>
    </source>
</evidence>
<evidence type="ECO:0000259" key="9">
    <source>
        <dbReference type="Pfam" id="PF17120"/>
    </source>
</evidence>
<feature type="repeat" description="WD" evidence="6">
    <location>
        <begin position="1045"/>
        <end position="1079"/>
    </location>
</feature>
<dbReference type="SMART" id="SM00320">
    <property type="entry name" value="WD40"/>
    <property type="match status" value="6"/>
</dbReference>
<proteinExistence type="predicted"/>
<evidence type="ECO:0000256" key="7">
    <source>
        <dbReference type="SAM" id="MobiDB-lite"/>
    </source>
</evidence>
<keyword evidence="11" id="KW-1185">Reference proteome</keyword>
<dbReference type="PROSITE" id="PS50082">
    <property type="entry name" value="WD_REPEATS_2"/>
    <property type="match status" value="2"/>
</dbReference>
<keyword evidence="4 6" id="KW-0853">WD repeat</keyword>
<comment type="caution">
    <text evidence="10">The sequence shown here is derived from an EMBL/GenBank/DDBJ whole genome shotgun (WGS) entry which is preliminary data.</text>
</comment>
<feature type="domain" description="Exocyst complex component EXOC2/Sec5 N-terminal" evidence="8">
    <location>
        <begin position="67"/>
        <end position="845"/>
    </location>
</feature>
<dbReference type="InterPro" id="IPR001680">
    <property type="entry name" value="WD40_rpt"/>
</dbReference>
<dbReference type="Pfam" id="PF17120">
    <property type="entry name" value="zf-RING_16"/>
    <property type="match status" value="1"/>
</dbReference>
<evidence type="ECO:0000313" key="11">
    <source>
        <dbReference type="Proteomes" id="UP001362899"/>
    </source>
</evidence>
<evidence type="ECO:0000256" key="3">
    <source>
        <dbReference type="ARBA" id="ARBA00022554"/>
    </source>
</evidence>
<feature type="compositionally biased region" description="Polar residues" evidence="7">
    <location>
        <begin position="1755"/>
        <end position="1777"/>
    </location>
</feature>
<dbReference type="GO" id="GO:0005774">
    <property type="term" value="C:vacuolar membrane"/>
    <property type="evidence" value="ECO:0007669"/>
    <property type="project" value="TreeGrafter"/>
</dbReference>
<feature type="region of interest" description="Disordered" evidence="7">
    <location>
        <begin position="1755"/>
        <end position="1789"/>
    </location>
</feature>
<dbReference type="InterPro" id="IPR049567">
    <property type="entry name" value="WDR59-like"/>
</dbReference>
<dbReference type="SUPFAM" id="SSF50978">
    <property type="entry name" value="WD40 repeat-like"/>
    <property type="match status" value="1"/>
</dbReference>
<dbReference type="GO" id="GO:1904263">
    <property type="term" value="P:positive regulation of TORC1 signaling"/>
    <property type="evidence" value="ECO:0007669"/>
    <property type="project" value="TreeGrafter"/>
</dbReference>
<dbReference type="Proteomes" id="UP001362899">
    <property type="component" value="Unassembled WGS sequence"/>
</dbReference>
<evidence type="ECO:0000256" key="4">
    <source>
        <dbReference type="ARBA" id="ARBA00022574"/>
    </source>
</evidence>
<dbReference type="PROSITE" id="PS50294">
    <property type="entry name" value="WD_REPEATS_REGION"/>
    <property type="match status" value="1"/>
</dbReference>
<dbReference type="CDD" id="cd16488">
    <property type="entry name" value="mRING-H2-C3H3C2_Mio-like"/>
    <property type="match status" value="1"/>
</dbReference>
<dbReference type="Pfam" id="PF15469">
    <property type="entry name" value="Sec5"/>
    <property type="match status" value="1"/>
</dbReference>
<reference evidence="10 11" key="1">
    <citation type="journal article" date="2023" name="Elife">
        <title>Identification of key yeast species and microbe-microbe interactions impacting larval growth of Drosophila in the wild.</title>
        <authorList>
            <person name="Mure A."/>
            <person name="Sugiura Y."/>
            <person name="Maeda R."/>
            <person name="Honda K."/>
            <person name="Sakurai N."/>
            <person name="Takahashi Y."/>
            <person name="Watada M."/>
            <person name="Katoh T."/>
            <person name="Gotoh A."/>
            <person name="Gotoh Y."/>
            <person name="Taniguchi I."/>
            <person name="Nakamura K."/>
            <person name="Hayashi T."/>
            <person name="Katayama T."/>
            <person name="Uemura T."/>
            <person name="Hattori Y."/>
        </authorList>
    </citation>
    <scope>NUCLEOTIDE SEQUENCE [LARGE SCALE GENOMIC DNA]</scope>
    <source>
        <strain evidence="10 11">SB-73</strain>
    </source>
</reference>
<evidence type="ECO:0000313" key="10">
    <source>
        <dbReference type="EMBL" id="GMM50835.1"/>
    </source>
</evidence>
<protein>
    <submittedName>
        <fullName evidence="10">Mtc5 protein</fullName>
    </submittedName>
</protein>
<dbReference type="PANTHER" id="PTHR46170">
    <property type="entry name" value="GATOR COMPLEX PROTEIN WDR59"/>
    <property type="match status" value="1"/>
</dbReference>
<dbReference type="GO" id="GO:0035859">
    <property type="term" value="C:Seh1-associated complex"/>
    <property type="evidence" value="ECO:0007669"/>
    <property type="project" value="TreeGrafter"/>
</dbReference>
<dbReference type="InterPro" id="IPR015943">
    <property type="entry name" value="WD40/YVTN_repeat-like_dom_sf"/>
</dbReference>
<sequence>MPMQDILKAYGLDSEFPEKWTDSKDSSALEILRDSQGSGPTEDSGALVDQLMSSMTQNNSVADNELDPLGSGHSIIDELQALKKMPRKSKDLLLYMPSSTSFDAKMFLRDVHSNTSLEDLQQGLMYLKENIAGKDQGLRSMVDTDYEKYVSSKRKLDDVMDQLKRLQMDSETSYGFQTLLSQLDSMDNQLSLTERPLVAISNRRQMLESALEGLEEHKALLELPQVLEQHLAANDHELFIREYKHRRRLLSLMAESSYEDQRMLESFIADRVKVVLDKYRDQVKEQLMRTGPEGAYAPLLSKLVDLGVTDVTPMWLENVFGNFTNEIKTVLGTIKQVQIQALSKFSTMEFVEPPELCGYIQLVSPKESISDLVEELERNTDIDNNLVISQWVRISDQIEKLRHTLVKASTFSREFMSLSANGISRWGLSDAEEKDVFVQCNKLVLLVSESLDEAINSNIDVSNDTVSNLWIPSANSLSNAKYFSHILETLCGTLSPAQTLVQNIKSPLDSTVHRVKNYFIKVLCDSWVRDSHQLGKLQRFDVELDFPALFSLYHRLMIEKLRFMVDSSRGGPSSQAITTYIGESFAASLVDSIRGLETSVIVAEDDDNLATQLEPVSLSQDARILKALSTSEKIRIFSLSEIYDRFDISFRQVQLTEFARNKAEPEVERIRSQLFEVYTRKKRSRMAKTVHQELKRLINRWKEEPEPSATALKGNPMDAKNIYKIKGVSNYIYECLMVLVETHALFTESCNELTRGAVLELFQNLLTTILSMLRGLDALSTKGTLQCIADLEFMRWAMSQYREAADQCHMIFDAIKRASVNQEIWQNVEGPRALIMPVLETSIRRSQSVYLATYKPMPLVSLRADASVGAIAFSPSCRDVVLAGRSGLYIVDLKEPLALPRWLPLRSAWDVASVQWCPAISKQSRVASSSNQKVLVWNLELPSNQAIEHVLHGHRRAVTDISFNKQQPELLASASIDTTVKVWDLRTPFNSEANKNGSVLTFSDFDAGALQSRWNPVNEFQIASSHSNRIVVWDQRKNNVPYAKIYAHQSECNCVRYLADGRILSCSTDKTVKLWDTESNIISTDNSAGVTNEAVLTVTADFPIWKAVPTPFELGAQIIPLRGGDNDVKFINLAHSEKSVSMEDACIGGFKHPEPVKDSVYVRDDNSISQYNVATWCSDSHMRIWDAAVMMNLPHASTPAGCKDKKCEPIPETSSYNTDRYDKLGKSQAHKNSFELPILHLRRYKTQIEHFDWISGVELNQNSRERKPALSEDNDINEESDLFAREIKSVITKFPRVEIFNKTDGLCQISLLGPWKEDNELAKVIVDIAAPPDYPSQSLSVNVQPNPEFREDALHHISEFMISACKELAVHNVPSLEICIRYLVGDNPSVQDSLAYHSRSLGGDNGILINGDLTEESSVSSNKLKSVSEESSELELAVNSESHRVSDLAISDSFRDQESDVVMEENDSISGLDELDLSSTKQANVIDSTPLPKNSGAVWSARGKLVCFFNHRVNIKEKGPLPLDKVFAEDNESDDGNSAPFISDSDEFELDNSLKWSVAMRIGSKIGLTGTSNNSFNLLNRQRSRTVTTLSSEHDNSEILLPSSIQEVTIQNFSHLWPSRPEVASEYRNDIDGNPLEVVQHNYEVAKKYELNNDAYIWNILAEYIKIEMMQYDKSTLNEIAQNSLIFDWGGGFMGLRSFVPKIAAELERQDNIQLLACVSCLFSSIRGYRFKMSDRAQRERHTIHQNIGTRSLYRGSSGSTISSTPAASKYSNSGTDSNNASLNSNANVKYTGNTRPHDLISRNSSSSVVIDTDYKMPIETDTMNIKLITPDVIQGWGEWDPLECQRWIERSTSYRKQYAKLLHIWGLDIKRVEVLKLNWDDPLIVIFKPLLVQDHQQNLVFSTEVSKPNNSCALCSKPVNRLFVHCVVCLHAMHSACARQWWVHESQCPAACGCDCKSYVSPSTTNFHTEVKLT</sequence>
<dbReference type="PROSITE" id="PS00678">
    <property type="entry name" value="WD_REPEATS_1"/>
    <property type="match status" value="2"/>
</dbReference>
<dbReference type="EMBL" id="BTGC01000003">
    <property type="protein sequence ID" value="GMM50835.1"/>
    <property type="molecule type" value="Genomic_DNA"/>
</dbReference>
<keyword evidence="5" id="KW-0677">Repeat</keyword>
<dbReference type="InterPro" id="IPR039481">
    <property type="entry name" value="EXOC2/Sec5_N_dom"/>
</dbReference>
<keyword evidence="2" id="KW-0813">Transport</keyword>
<dbReference type="GO" id="GO:0035591">
    <property type="term" value="F:signaling adaptor activity"/>
    <property type="evidence" value="ECO:0007669"/>
    <property type="project" value="TreeGrafter"/>
</dbReference>
<dbReference type="Gene3D" id="2.130.10.10">
    <property type="entry name" value="YVTN repeat-like/Quinoprotein amine dehydrogenase"/>
    <property type="match status" value="2"/>
</dbReference>
<gene>
    <name evidence="10" type="ORF">DASB73_017930</name>
</gene>
<dbReference type="PANTHER" id="PTHR46170:SF1">
    <property type="entry name" value="GATOR COMPLEX PROTEIN WDR59"/>
    <property type="match status" value="1"/>
</dbReference>
<dbReference type="InterPro" id="IPR019775">
    <property type="entry name" value="WD40_repeat_CS"/>
</dbReference>
<evidence type="ECO:0000256" key="1">
    <source>
        <dbReference type="ARBA" id="ARBA00004116"/>
    </source>
</evidence>
<comment type="subcellular location">
    <subcellularLocation>
        <location evidence="1">Vacuole</location>
    </subcellularLocation>
</comment>
<keyword evidence="3" id="KW-0926">Vacuole</keyword>
<feature type="repeat" description="WD" evidence="6">
    <location>
        <begin position="951"/>
        <end position="987"/>
    </location>
</feature>
<dbReference type="PRINTS" id="PR00320">
    <property type="entry name" value="GPROTEINBRPT"/>
</dbReference>
<accession>A0AAV5RHF9</accession>
<evidence type="ECO:0000259" key="8">
    <source>
        <dbReference type="Pfam" id="PF15469"/>
    </source>
</evidence>
<feature type="compositionally biased region" description="Low complexity" evidence="7">
    <location>
        <begin position="1778"/>
        <end position="1788"/>
    </location>
</feature>
<dbReference type="GO" id="GO:0034198">
    <property type="term" value="P:cellular response to amino acid starvation"/>
    <property type="evidence" value="ECO:0007669"/>
    <property type="project" value="TreeGrafter"/>
</dbReference>
<evidence type="ECO:0000256" key="5">
    <source>
        <dbReference type="ARBA" id="ARBA00022737"/>
    </source>
</evidence>
<dbReference type="InterPro" id="IPR020472">
    <property type="entry name" value="WD40_PAC1"/>
</dbReference>
<dbReference type="Pfam" id="PF00400">
    <property type="entry name" value="WD40"/>
    <property type="match status" value="2"/>
</dbReference>
<name>A0AAV5RHF9_STABA</name>
<evidence type="ECO:0000256" key="6">
    <source>
        <dbReference type="PROSITE-ProRule" id="PRU00221"/>
    </source>
</evidence>
<dbReference type="InterPro" id="IPR036322">
    <property type="entry name" value="WD40_repeat_dom_sf"/>
</dbReference>